<evidence type="ECO:0000256" key="4">
    <source>
        <dbReference type="PROSITE-ProRule" id="PRU00339"/>
    </source>
</evidence>
<keyword evidence="2 5" id="KW-0472">Membrane</keyword>
<dbReference type="Gene3D" id="2.120.10.30">
    <property type="entry name" value="TolB, C-terminal domain"/>
    <property type="match status" value="1"/>
</dbReference>
<comment type="subcellular location">
    <subcellularLocation>
        <location evidence="1">Cell outer membrane</location>
    </subcellularLocation>
</comment>
<keyword evidence="3" id="KW-0998">Cell outer membrane</keyword>
<dbReference type="PANTHER" id="PTHR30329:SF21">
    <property type="entry name" value="LIPOPROTEIN YIAD-RELATED"/>
    <property type="match status" value="1"/>
</dbReference>
<dbReference type="SUPFAM" id="SSF48452">
    <property type="entry name" value="TPR-like"/>
    <property type="match status" value="1"/>
</dbReference>
<gene>
    <name evidence="7" type="ORF">H9982_03910</name>
</gene>
<organism evidence="7 8">
    <name type="scientific">Candidatus Barnesiella excrementipullorum</name>
    <dbReference type="NCBI Taxonomy" id="2838479"/>
    <lineage>
        <taxon>Bacteria</taxon>
        <taxon>Pseudomonadati</taxon>
        <taxon>Bacteroidota</taxon>
        <taxon>Bacteroidia</taxon>
        <taxon>Bacteroidales</taxon>
        <taxon>Barnesiellaceae</taxon>
        <taxon>Barnesiella</taxon>
    </lineage>
</organism>
<reference evidence="7" key="2">
    <citation type="submission" date="2021-04" db="EMBL/GenBank/DDBJ databases">
        <authorList>
            <person name="Gilroy R."/>
        </authorList>
    </citation>
    <scope>NUCLEOTIDE SEQUENCE</scope>
    <source>
        <strain evidence="7">ChiHjej12B11-16260</strain>
    </source>
</reference>
<evidence type="ECO:0000313" key="8">
    <source>
        <dbReference type="Proteomes" id="UP000824246"/>
    </source>
</evidence>
<dbReference type="Pfam" id="PF00691">
    <property type="entry name" value="OmpA"/>
    <property type="match status" value="1"/>
</dbReference>
<dbReference type="InterPro" id="IPR011042">
    <property type="entry name" value="6-blade_b-propeller_TolB-like"/>
</dbReference>
<dbReference type="InterPro" id="IPR011659">
    <property type="entry name" value="WD40"/>
</dbReference>
<dbReference type="InterPro" id="IPR019734">
    <property type="entry name" value="TPR_rpt"/>
</dbReference>
<evidence type="ECO:0000259" key="6">
    <source>
        <dbReference type="PROSITE" id="PS51123"/>
    </source>
</evidence>
<dbReference type="CDD" id="cd07185">
    <property type="entry name" value="OmpA_C-like"/>
    <property type="match status" value="1"/>
</dbReference>
<dbReference type="SUPFAM" id="SSF49464">
    <property type="entry name" value="Carboxypeptidase regulatory domain-like"/>
    <property type="match status" value="1"/>
</dbReference>
<dbReference type="SUPFAM" id="SSF82171">
    <property type="entry name" value="DPP6 N-terminal domain-like"/>
    <property type="match status" value="1"/>
</dbReference>
<feature type="domain" description="OmpA-like" evidence="6">
    <location>
        <begin position="510"/>
        <end position="655"/>
    </location>
</feature>
<dbReference type="EMBL" id="DXFB01000106">
    <property type="protein sequence ID" value="HIX45346.1"/>
    <property type="molecule type" value="Genomic_DNA"/>
</dbReference>
<dbReference type="InterPro" id="IPR006664">
    <property type="entry name" value="OMP_bac"/>
</dbReference>
<dbReference type="SUPFAM" id="SSF103088">
    <property type="entry name" value="OmpA-like"/>
    <property type="match status" value="1"/>
</dbReference>
<evidence type="ECO:0000256" key="5">
    <source>
        <dbReference type="PROSITE-ProRule" id="PRU00473"/>
    </source>
</evidence>
<dbReference type="InterPro" id="IPR011990">
    <property type="entry name" value="TPR-like_helical_dom_sf"/>
</dbReference>
<dbReference type="GO" id="GO:0009279">
    <property type="term" value="C:cell outer membrane"/>
    <property type="evidence" value="ECO:0007669"/>
    <property type="project" value="UniProtKB-SubCell"/>
</dbReference>
<dbReference type="Gene3D" id="1.25.40.10">
    <property type="entry name" value="Tetratricopeptide repeat domain"/>
    <property type="match status" value="1"/>
</dbReference>
<dbReference type="PROSITE" id="PS51123">
    <property type="entry name" value="OMPA_2"/>
    <property type="match status" value="1"/>
</dbReference>
<dbReference type="Proteomes" id="UP000824246">
    <property type="component" value="Unassembled WGS sequence"/>
</dbReference>
<sequence length="659" mass="74178">MRRYVTAIILMIAMVILYTSCGTAKLSVANEQYARGEYYDAAQTYRKVYNKMRKKKDRPVRGQVAYMMGDCYRRLSMMPRAAAAYANAIRYEYPDSTAYFYLAQCQQAQGRYKEAIKNYNLYLEKKPGDILSLNGIEGCTKAPEWKAAPTRYKVKRMDIFNSRRSDCAPMFYGAEFDQVYITSSTEKAVGEKKSGITGTKGFDVFVAKKDERGVWQKPEPIEGELNTDADEGIVSFTPDGATMYLSKARQDPNKDSSGEIYTSSRSGAQWAAPQKLEIIADTISSVSHPAVSPDGLYLYFTSDMPGGQGGKDIWRIALGEKSEGTLENLGDQINTPGDEMFPYVRNDSTLYFASDGHPGMGGLDLFCARLDTAGVWHVENMRYPINSTGDDFGITFGEEETGFFSSNRNDGRGYDKIYSFERPSIKVTISGMVLDKDDEPIPDAVIRIVGNDGSNQKEMGRKDGTFSFKLNRGVHYVMMAGCRGYLNGKQEFVSDTTEEDAEYMVDFILTSVTKPVILENIFYDFDKATLRPESKEALDKELIEILNDNPNITIELGAHTDMKGTYEYNDRLSQRRAQSVIDYLIEKGISPDRLTAKGYGETVPKTITKKLATQYPQFKEGDVLSEEFIRDLSPEDQEVANQINRRTEFQVKSITYGLY</sequence>
<dbReference type="Pfam" id="PF07676">
    <property type="entry name" value="PD40"/>
    <property type="match status" value="2"/>
</dbReference>
<dbReference type="InterPro" id="IPR050330">
    <property type="entry name" value="Bact_OuterMem_StrucFunc"/>
</dbReference>
<keyword evidence="4" id="KW-0802">TPR repeat</keyword>
<accession>A0A9D1VR67</accession>
<comment type="caution">
    <text evidence="7">The sequence shown here is derived from an EMBL/GenBank/DDBJ whole genome shotgun (WGS) entry which is preliminary data.</text>
</comment>
<evidence type="ECO:0000256" key="3">
    <source>
        <dbReference type="ARBA" id="ARBA00023237"/>
    </source>
</evidence>
<dbReference type="InterPro" id="IPR036737">
    <property type="entry name" value="OmpA-like_sf"/>
</dbReference>
<reference evidence="7" key="1">
    <citation type="journal article" date="2021" name="PeerJ">
        <title>Extensive microbial diversity within the chicken gut microbiome revealed by metagenomics and culture.</title>
        <authorList>
            <person name="Gilroy R."/>
            <person name="Ravi A."/>
            <person name="Getino M."/>
            <person name="Pursley I."/>
            <person name="Horton D.L."/>
            <person name="Alikhan N.F."/>
            <person name="Baker D."/>
            <person name="Gharbi K."/>
            <person name="Hall N."/>
            <person name="Watson M."/>
            <person name="Adriaenssens E.M."/>
            <person name="Foster-Nyarko E."/>
            <person name="Jarju S."/>
            <person name="Secka A."/>
            <person name="Antonio M."/>
            <person name="Oren A."/>
            <person name="Chaudhuri R.R."/>
            <person name="La Ragione R."/>
            <person name="Hildebrand F."/>
            <person name="Pallen M.J."/>
        </authorList>
    </citation>
    <scope>NUCLEOTIDE SEQUENCE</scope>
    <source>
        <strain evidence="7">ChiHjej12B11-16260</strain>
    </source>
</reference>
<evidence type="ECO:0000313" key="7">
    <source>
        <dbReference type="EMBL" id="HIX45346.1"/>
    </source>
</evidence>
<evidence type="ECO:0000256" key="2">
    <source>
        <dbReference type="ARBA" id="ARBA00023136"/>
    </source>
</evidence>
<dbReference type="PANTHER" id="PTHR30329">
    <property type="entry name" value="STATOR ELEMENT OF FLAGELLAR MOTOR COMPLEX"/>
    <property type="match status" value="1"/>
</dbReference>
<evidence type="ECO:0000256" key="1">
    <source>
        <dbReference type="ARBA" id="ARBA00004442"/>
    </source>
</evidence>
<name>A0A9D1VR67_9BACT</name>
<dbReference type="AlphaFoldDB" id="A0A9D1VR67"/>
<dbReference type="PROSITE" id="PS50005">
    <property type="entry name" value="TPR"/>
    <property type="match status" value="1"/>
</dbReference>
<protein>
    <submittedName>
        <fullName evidence="7">OmpA family protein</fullName>
    </submittedName>
</protein>
<feature type="repeat" description="TPR" evidence="4">
    <location>
        <begin position="96"/>
        <end position="129"/>
    </location>
</feature>
<dbReference type="InterPro" id="IPR006665">
    <property type="entry name" value="OmpA-like"/>
</dbReference>
<dbReference type="Gene3D" id="2.60.40.1120">
    <property type="entry name" value="Carboxypeptidase-like, regulatory domain"/>
    <property type="match status" value="1"/>
</dbReference>
<dbReference type="PRINTS" id="PR01021">
    <property type="entry name" value="OMPADOMAIN"/>
</dbReference>
<dbReference type="SMART" id="SM00028">
    <property type="entry name" value="TPR"/>
    <property type="match status" value="3"/>
</dbReference>
<dbReference type="Pfam" id="PF13432">
    <property type="entry name" value="TPR_16"/>
    <property type="match status" value="1"/>
</dbReference>
<proteinExistence type="predicted"/>
<dbReference type="Gene3D" id="3.30.1330.60">
    <property type="entry name" value="OmpA-like domain"/>
    <property type="match status" value="1"/>
</dbReference>
<dbReference type="InterPro" id="IPR008969">
    <property type="entry name" value="CarboxyPept-like_regulatory"/>
</dbReference>